<sequence>CIAPPSSIAVLPFVNMSDDPANEYFSDGISEELLNLLAKIPELRVTARTSSFSFKEKDVKIADIARELKVAHVLEGSVRKDGNRVRVTAQLIEAGSETHLWSETFDRTLEDIFAIQDEIAAEVVARLKVTLLGDVPKAEETEPEVYALYLQARHLGRRGTAGDWEQSNALYQQALAIDPNYATAWSGLAENYIRQTGWGLRPLDEGFTLARETANQALALNPVYAPAHANLGQITLTYDRDLEATARHLEHALALEPANPETLSVAADLVTILGRLDEA</sequence>
<dbReference type="AlphaFoldDB" id="X1BGP0"/>
<feature type="non-terminal residue" evidence="1">
    <location>
        <position position="279"/>
    </location>
</feature>
<reference evidence="1" key="1">
    <citation type="journal article" date="2014" name="Front. Microbiol.">
        <title>High frequency of phylogenetically diverse reductive dehalogenase-homologous genes in deep subseafloor sedimentary metagenomes.</title>
        <authorList>
            <person name="Kawai M."/>
            <person name="Futagami T."/>
            <person name="Toyoda A."/>
            <person name="Takaki Y."/>
            <person name="Nishi S."/>
            <person name="Hori S."/>
            <person name="Arai W."/>
            <person name="Tsubouchi T."/>
            <person name="Morono Y."/>
            <person name="Uchiyama I."/>
            <person name="Ito T."/>
            <person name="Fujiyama A."/>
            <person name="Inagaki F."/>
            <person name="Takami H."/>
        </authorList>
    </citation>
    <scope>NUCLEOTIDE SEQUENCE</scope>
    <source>
        <strain evidence="1">Expedition CK06-06</strain>
    </source>
</reference>
<dbReference type="Gene3D" id="1.25.40.10">
    <property type="entry name" value="Tetratricopeptide repeat domain"/>
    <property type="match status" value="1"/>
</dbReference>
<dbReference type="SUPFAM" id="SSF48452">
    <property type="entry name" value="TPR-like"/>
    <property type="match status" value="1"/>
</dbReference>
<accession>X1BGP0</accession>
<protein>
    <submittedName>
        <fullName evidence="1">Uncharacterized protein</fullName>
    </submittedName>
</protein>
<evidence type="ECO:0000313" key="1">
    <source>
        <dbReference type="EMBL" id="GAG94180.1"/>
    </source>
</evidence>
<name>X1BGP0_9ZZZZ</name>
<dbReference type="EMBL" id="BART01026213">
    <property type="protein sequence ID" value="GAG94180.1"/>
    <property type="molecule type" value="Genomic_DNA"/>
</dbReference>
<comment type="caution">
    <text evidence="1">The sequence shown here is derived from an EMBL/GenBank/DDBJ whole genome shotgun (WGS) entry which is preliminary data.</text>
</comment>
<dbReference type="InterPro" id="IPR011990">
    <property type="entry name" value="TPR-like_helical_dom_sf"/>
</dbReference>
<organism evidence="1">
    <name type="scientific">marine sediment metagenome</name>
    <dbReference type="NCBI Taxonomy" id="412755"/>
    <lineage>
        <taxon>unclassified sequences</taxon>
        <taxon>metagenomes</taxon>
        <taxon>ecological metagenomes</taxon>
    </lineage>
</organism>
<proteinExistence type="predicted"/>
<gene>
    <name evidence="1" type="ORF">S01H4_46828</name>
</gene>
<feature type="non-terminal residue" evidence="1">
    <location>
        <position position="1"/>
    </location>
</feature>
<dbReference type="Gene3D" id="3.40.50.10070">
    <property type="entry name" value="TolB, N-terminal domain"/>
    <property type="match status" value="1"/>
</dbReference>